<gene>
    <name evidence="1" type="ORF">SK803_16870</name>
</gene>
<protein>
    <submittedName>
        <fullName evidence="1">Uncharacterized protein</fullName>
    </submittedName>
</protein>
<evidence type="ECO:0000313" key="1">
    <source>
        <dbReference type="EMBL" id="MDX8031899.1"/>
    </source>
</evidence>
<organism evidence="1 2">
    <name type="scientific">Lentzea miocenica</name>
    <dbReference type="NCBI Taxonomy" id="3095431"/>
    <lineage>
        <taxon>Bacteria</taxon>
        <taxon>Bacillati</taxon>
        <taxon>Actinomycetota</taxon>
        <taxon>Actinomycetes</taxon>
        <taxon>Pseudonocardiales</taxon>
        <taxon>Pseudonocardiaceae</taxon>
        <taxon>Lentzea</taxon>
    </lineage>
</organism>
<proteinExistence type="predicted"/>
<name>A0ABU4T1E4_9PSEU</name>
<dbReference type="Proteomes" id="UP001285521">
    <property type="component" value="Unassembled WGS sequence"/>
</dbReference>
<accession>A0ABU4T1E4</accession>
<keyword evidence="2" id="KW-1185">Reference proteome</keyword>
<dbReference type="EMBL" id="JAXAVW010000013">
    <property type="protein sequence ID" value="MDX8031899.1"/>
    <property type="molecule type" value="Genomic_DNA"/>
</dbReference>
<comment type="caution">
    <text evidence="1">The sequence shown here is derived from an EMBL/GenBank/DDBJ whole genome shotgun (WGS) entry which is preliminary data.</text>
</comment>
<reference evidence="1 2" key="1">
    <citation type="submission" date="2023-11" db="EMBL/GenBank/DDBJ databases">
        <title>Lentzea sokolovensis, sp. nov., Lentzea kristufkii, sp. nov., and Lentzea miocenensis, sp. nov., rare actinobacteria from Sokolov Coal Basin, Miocene lacustrine sediment, Czech Republic.</title>
        <authorList>
            <person name="Lara A."/>
            <person name="Kotroba L."/>
            <person name="Nouioui I."/>
            <person name="Neumann-Schaal M."/>
            <person name="Mast Y."/>
            <person name="Chronakova A."/>
        </authorList>
    </citation>
    <scope>NUCLEOTIDE SEQUENCE [LARGE SCALE GENOMIC DNA]</scope>
    <source>
        <strain evidence="1 2">BCCO 10_0856</strain>
    </source>
</reference>
<evidence type="ECO:0000313" key="2">
    <source>
        <dbReference type="Proteomes" id="UP001285521"/>
    </source>
</evidence>
<sequence length="50" mass="5229">MAAVIDRAGVALADRAGHGGAQSLGPWGSSRPLVEFYRRHTVVELGVPIS</sequence>